<reference evidence="1" key="2">
    <citation type="journal article" date="2016" name="G3 (Bethesda)">
        <title>Genome Evolution in Three Species of Cactophilic Drosophila.</title>
        <authorList>
            <person name="Sanchez-Flores A."/>
            <person name="Penazola F."/>
            <person name="Carpinteyro-Ponce J."/>
            <person name="Nazario-Yepiz N."/>
            <person name="Abreu-Goodger C."/>
            <person name="Machado C.A."/>
            <person name="Markow T.A."/>
        </authorList>
    </citation>
    <scope>NUCLEOTIDE SEQUENCE [LARGE SCALE GENOMIC DNA]</scope>
</reference>
<dbReference type="PANTHER" id="PTHR20898:SF0">
    <property type="entry name" value="DAEDALUS ON 3-RELATED"/>
    <property type="match status" value="1"/>
</dbReference>
<dbReference type="GeneID" id="108615694"/>
<proteinExistence type="predicted"/>
<keyword evidence="1" id="KW-1185">Reference proteome</keyword>
<name>A0ABM1PFB9_DROAR</name>
<sequence length="202" mass="23606">MTNAVCNSYNKSWVVITQCRLKALQRNKTILNVDMDFIHPVNDIDNGASIKMTNAVCISYNKSWVIMNQCRLKAVQRNRTILNIDVDVLHPVNMVDVRVQIQKKGNGYKPWLIDVSFDACKYLRKPNNPAIKMIYGFFKEFSTINHTCPYEGHQRLRDFYPIIEKLPNQFPTGDYLLILTFIFSKQRTAEIKIYFSFIEDLI</sequence>
<dbReference type="Pfam" id="PF06477">
    <property type="entry name" value="DUF1091"/>
    <property type="match status" value="1"/>
</dbReference>
<protein>
    <submittedName>
        <fullName evidence="2">Uncharacterized protein LOC108615694</fullName>
    </submittedName>
</protein>
<dbReference type="SMART" id="SM00697">
    <property type="entry name" value="DM8"/>
    <property type="match status" value="1"/>
</dbReference>
<dbReference type="InterPro" id="IPR010512">
    <property type="entry name" value="DUF1091"/>
</dbReference>
<dbReference type="PANTHER" id="PTHR20898">
    <property type="entry name" value="DAEDALUS ON 3-RELATED-RELATED"/>
    <property type="match status" value="1"/>
</dbReference>
<reference evidence="1" key="1">
    <citation type="journal article" date="1997" name="Nucleic Acids Res.">
        <title>tRNAscan-SE: a program for improved detection of transfer RNA genes in genomic sequence.</title>
        <authorList>
            <person name="Lowe T.M."/>
            <person name="Eddy S.R."/>
        </authorList>
    </citation>
    <scope>NUCLEOTIDE SEQUENCE [LARGE SCALE GENOMIC DNA]</scope>
</reference>
<dbReference type="RefSeq" id="XP_017865905.1">
    <property type="nucleotide sequence ID" value="XM_018010416.1"/>
</dbReference>
<evidence type="ECO:0000313" key="2">
    <source>
        <dbReference type="RefSeq" id="XP_017865905.1"/>
    </source>
</evidence>
<accession>A0ABM1PFB9</accession>
<organism evidence="1 2">
    <name type="scientific">Drosophila arizonae</name>
    <name type="common">Fruit fly</name>
    <dbReference type="NCBI Taxonomy" id="7263"/>
    <lineage>
        <taxon>Eukaryota</taxon>
        <taxon>Metazoa</taxon>
        <taxon>Ecdysozoa</taxon>
        <taxon>Arthropoda</taxon>
        <taxon>Hexapoda</taxon>
        <taxon>Insecta</taxon>
        <taxon>Pterygota</taxon>
        <taxon>Neoptera</taxon>
        <taxon>Endopterygota</taxon>
        <taxon>Diptera</taxon>
        <taxon>Brachycera</taxon>
        <taxon>Muscomorpha</taxon>
        <taxon>Ephydroidea</taxon>
        <taxon>Drosophilidae</taxon>
        <taxon>Drosophila</taxon>
    </lineage>
</organism>
<dbReference type="Proteomes" id="UP000694904">
    <property type="component" value="Chromosome 2"/>
</dbReference>
<evidence type="ECO:0000313" key="1">
    <source>
        <dbReference type="Proteomes" id="UP000694904"/>
    </source>
</evidence>
<reference evidence="2" key="3">
    <citation type="submission" date="2025-08" db="UniProtKB">
        <authorList>
            <consortium name="RefSeq"/>
        </authorList>
    </citation>
    <scope>IDENTIFICATION</scope>
    <source>
        <tissue evidence="2">Whole organism</tissue>
    </source>
</reference>
<gene>
    <name evidence="2" type="primary">LOC108615694</name>
</gene>